<dbReference type="Proteomes" id="UP000887565">
    <property type="component" value="Unplaced"/>
</dbReference>
<name>A0A915JY89_ROMCU</name>
<organism evidence="1 2">
    <name type="scientific">Romanomermis culicivorax</name>
    <name type="common">Nematode worm</name>
    <dbReference type="NCBI Taxonomy" id="13658"/>
    <lineage>
        <taxon>Eukaryota</taxon>
        <taxon>Metazoa</taxon>
        <taxon>Ecdysozoa</taxon>
        <taxon>Nematoda</taxon>
        <taxon>Enoplea</taxon>
        <taxon>Dorylaimia</taxon>
        <taxon>Mermithida</taxon>
        <taxon>Mermithoidea</taxon>
        <taxon>Mermithidae</taxon>
        <taxon>Romanomermis</taxon>
    </lineage>
</organism>
<protein>
    <submittedName>
        <fullName evidence="2">Secreted protein</fullName>
    </submittedName>
</protein>
<evidence type="ECO:0000313" key="1">
    <source>
        <dbReference type="Proteomes" id="UP000887565"/>
    </source>
</evidence>
<proteinExistence type="predicted"/>
<reference evidence="2" key="1">
    <citation type="submission" date="2022-11" db="UniProtKB">
        <authorList>
            <consortium name="WormBaseParasite"/>
        </authorList>
    </citation>
    <scope>IDENTIFICATION</scope>
</reference>
<accession>A0A915JY89</accession>
<keyword evidence="1" id="KW-1185">Reference proteome</keyword>
<dbReference type="AlphaFoldDB" id="A0A915JY89"/>
<dbReference type="WBParaSite" id="nRc.2.0.1.t31312-RA">
    <property type="protein sequence ID" value="nRc.2.0.1.t31312-RA"/>
    <property type="gene ID" value="nRc.2.0.1.g31312"/>
</dbReference>
<evidence type="ECO:0000313" key="2">
    <source>
        <dbReference type="WBParaSite" id="nRc.2.0.1.t31312-RA"/>
    </source>
</evidence>
<sequence length="98" mass="11236">MPRIKAPKLFPHLLVWLKPCYFAGRRRCELLYFALRAPACAALAIGYRKNCSIDFRTFGSTGTCCEIRNEIYTMGVNTLMQVRWYVATYCGCNVVDLN</sequence>